<keyword evidence="7" id="KW-0378">Hydrolase</keyword>
<keyword evidence="4" id="KW-0963">Cytoplasm</keyword>
<feature type="active site" description="Proton donor/acceptor" evidence="12">
    <location>
        <position position="558"/>
    </location>
</feature>
<reference evidence="16" key="1">
    <citation type="submission" date="2025-08" db="UniProtKB">
        <authorList>
            <consortium name="RefSeq"/>
        </authorList>
    </citation>
    <scope>IDENTIFICATION</scope>
</reference>
<dbReference type="SUPFAM" id="SSF53187">
    <property type="entry name" value="Zn-dependent exopeptidases"/>
    <property type="match status" value="1"/>
</dbReference>
<accession>A0A6P3WWF5</accession>
<evidence type="ECO:0000256" key="3">
    <source>
        <dbReference type="ARBA" id="ARBA00005988"/>
    </source>
</evidence>
<evidence type="ECO:0000256" key="2">
    <source>
        <dbReference type="ARBA" id="ARBA00004496"/>
    </source>
</evidence>
<evidence type="ECO:0000256" key="9">
    <source>
        <dbReference type="ARBA" id="ARBA00023049"/>
    </source>
</evidence>
<evidence type="ECO:0000259" key="14">
    <source>
        <dbReference type="PROSITE" id="PS52035"/>
    </source>
</evidence>
<comment type="catalytic activity">
    <reaction evidence="10">
        <text>C-terminal L-alpha-aminoacyl-L-glutamyl-L-glutamyl-[tubulin] + H2O = C-terminal L-alpha-aminoacyl-L-glutamyl-[tubulin] + L-glutamate</text>
        <dbReference type="Rhea" id="RHEA:63792"/>
        <dbReference type="Rhea" id="RHEA-COMP:16435"/>
        <dbReference type="Rhea" id="RHEA-COMP:16436"/>
        <dbReference type="ChEBI" id="CHEBI:15377"/>
        <dbReference type="ChEBI" id="CHEBI:29985"/>
        <dbReference type="ChEBI" id="CHEBI:149555"/>
        <dbReference type="ChEBI" id="CHEBI:149556"/>
        <dbReference type="EC" id="3.4.17.24"/>
    </reaction>
    <physiologicalReaction direction="left-to-right" evidence="10">
        <dbReference type="Rhea" id="RHEA:63793"/>
    </physiologicalReaction>
</comment>
<keyword evidence="9" id="KW-0482">Metalloprotease</keyword>
<dbReference type="OrthoDB" id="10253041at2759"/>
<evidence type="ECO:0000256" key="10">
    <source>
        <dbReference type="ARBA" id="ARBA00024524"/>
    </source>
</evidence>
<dbReference type="InterPro" id="IPR050821">
    <property type="entry name" value="Cytosolic_carboxypeptidase"/>
</dbReference>
<dbReference type="InterPro" id="IPR000834">
    <property type="entry name" value="Peptidase_M14"/>
</dbReference>
<dbReference type="GO" id="GO:0006508">
    <property type="term" value="P:proteolysis"/>
    <property type="evidence" value="ECO:0007669"/>
    <property type="project" value="UniProtKB-KW"/>
</dbReference>
<dbReference type="GeneID" id="106742211"/>
<evidence type="ECO:0000256" key="6">
    <source>
        <dbReference type="ARBA" id="ARBA00022723"/>
    </source>
</evidence>
<dbReference type="GO" id="GO:0004181">
    <property type="term" value="F:metallocarboxypeptidase activity"/>
    <property type="evidence" value="ECO:0007669"/>
    <property type="project" value="InterPro"/>
</dbReference>
<evidence type="ECO:0000256" key="1">
    <source>
        <dbReference type="ARBA" id="ARBA00001947"/>
    </source>
</evidence>
<sequence length="872" mass="98994">MASMVENIVCDGFVFFNNFDSANLAKVERVIIPDISSKDAYEVEGKSTDSSNSKDILDYEFNLWTKHDCHGTQFQNNNRTWFHFGVRCNRPNSSVRFNIVNLNKQVKMFSQGMCPVFKIVPGHLHWERIREKPTYTFDQRGGSDFTLSFLYYTPENTKAITYFAFTYPFSYTDLQNYLKRIDVRMGKNNVTCVDDIYYHRECAIKSLEGRRLDVLTISSYHNISMEREDRLNNMFPEMSEERPYKFWDKKVIFISARVHPGETPSSFVLNGFLSFLLNREDQIAILLRRLYVFKLIPMLNPDGVARGHYRMDTRGVNLNRVYLNPSQVEHPTIYAARNLIRYYHYSYQLPEESTDELSTINLEIVDNDVSVFRNSTASIANAVRDTTARLLQQVTLMSLDEKSRSGRSSTIEPNKKRLLTVQKLDDAAIESEGLPKESGKYSNMAKDETNDKIIYTAAAGEKCSDNSGLYLYIDLHGHASKKGVFMYGNHFTDSEDTITCMLLPKLMSINNPHFHFTSCNFAERNMYIIDKRDGMSREGSGRVAVYKMTGLIRSYTLECNYNSGRLVNTIPARVRDGVNKTLCHMFVPPKYTPAVFEAVGAALGPSILDLTNGNPNSRLPNSQYRSLRGVKSHLKLTYVNNLPSSRSMHKDSEGAKNACILKELETKLNDAMMGARNVIKSESNLVKKCLLRRGAALYTAMKRMKGSKKPRQIPTRRTLKKQCANNVENDAIICTIEGGVKPFLKTIDRHRVNKSGYVVERQSTYASKKLTTTNNLAKINTSCEETAVVRHNGAKRMKILSIGSSKALPEIGESSCTVGKASSRIPHSCSKQSIKGTRDRKRLPAEQMNESSGQKELNKKFTEGKSVLEEGT</sequence>
<evidence type="ECO:0000256" key="13">
    <source>
        <dbReference type="SAM" id="MobiDB-lite"/>
    </source>
</evidence>
<feature type="domain" description="Peptidase M14" evidence="14">
    <location>
        <begin position="167"/>
        <end position="611"/>
    </location>
</feature>
<feature type="region of interest" description="Disordered" evidence="13">
    <location>
        <begin position="822"/>
        <end position="872"/>
    </location>
</feature>
<proteinExistence type="inferred from homology"/>
<evidence type="ECO:0000256" key="7">
    <source>
        <dbReference type="ARBA" id="ARBA00022801"/>
    </source>
</evidence>
<dbReference type="AlphaFoldDB" id="A0A6P3WWF5"/>
<evidence type="ECO:0000313" key="15">
    <source>
        <dbReference type="Proteomes" id="UP000515204"/>
    </source>
</evidence>
<evidence type="ECO:0000256" key="11">
    <source>
        <dbReference type="ARBA" id="ARBA00026108"/>
    </source>
</evidence>
<evidence type="ECO:0000256" key="8">
    <source>
        <dbReference type="ARBA" id="ARBA00022833"/>
    </source>
</evidence>
<dbReference type="PANTHER" id="PTHR12756">
    <property type="entry name" value="CYTOSOLIC CARBOXYPEPTIDASE"/>
    <property type="match status" value="1"/>
</dbReference>
<dbReference type="InterPro" id="IPR034286">
    <property type="entry name" value="M14_AGBL5-like"/>
</dbReference>
<dbReference type="Pfam" id="PF00246">
    <property type="entry name" value="Peptidase_M14"/>
    <property type="match status" value="1"/>
</dbReference>
<dbReference type="PANTHER" id="PTHR12756:SF12">
    <property type="entry name" value="CYTOSOLIC CARBOXYPEPTIDASE-LIKE PROTEIN 5"/>
    <property type="match status" value="1"/>
</dbReference>
<dbReference type="PROSITE" id="PS52035">
    <property type="entry name" value="PEPTIDASE_M14"/>
    <property type="match status" value="1"/>
</dbReference>
<feature type="compositionally biased region" description="Basic and acidic residues" evidence="13">
    <location>
        <begin position="856"/>
        <end position="872"/>
    </location>
</feature>
<evidence type="ECO:0000256" key="4">
    <source>
        <dbReference type="ARBA" id="ARBA00022490"/>
    </source>
</evidence>
<dbReference type="GO" id="GO:0008270">
    <property type="term" value="F:zinc ion binding"/>
    <property type="evidence" value="ECO:0007669"/>
    <property type="project" value="InterPro"/>
</dbReference>
<keyword evidence="15" id="KW-1185">Reference proteome</keyword>
<gene>
    <name evidence="16" type="primary">LOC106742211</name>
</gene>
<comment type="cofactor">
    <cofactor evidence="1">
        <name>Zn(2+)</name>
        <dbReference type="ChEBI" id="CHEBI:29105"/>
    </cofactor>
</comment>
<keyword evidence="5" id="KW-0645">Protease</keyword>
<dbReference type="Gene3D" id="3.40.630.10">
    <property type="entry name" value="Zn peptidases"/>
    <property type="match status" value="2"/>
</dbReference>
<keyword evidence="6" id="KW-0479">Metal-binding</keyword>
<dbReference type="KEGG" id="dqu:106742211"/>
<dbReference type="CDD" id="cd06236">
    <property type="entry name" value="M14_AGBL5_like"/>
    <property type="match status" value="1"/>
</dbReference>
<dbReference type="Proteomes" id="UP000515204">
    <property type="component" value="Unplaced"/>
</dbReference>
<evidence type="ECO:0000256" key="5">
    <source>
        <dbReference type="ARBA" id="ARBA00022670"/>
    </source>
</evidence>
<evidence type="ECO:0000256" key="12">
    <source>
        <dbReference type="PROSITE-ProRule" id="PRU01379"/>
    </source>
</evidence>
<comment type="subcellular location">
    <subcellularLocation>
        <location evidence="2">Cytoplasm</location>
    </subcellularLocation>
</comment>
<dbReference type="GO" id="GO:0005737">
    <property type="term" value="C:cytoplasm"/>
    <property type="evidence" value="ECO:0007669"/>
    <property type="project" value="UniProtKB-SubCell"/>
</dbReference>
<dbReference type="Gene3D" id="2.60.40.3120">
    <property type="match status" value="1"/>
</dbReference>
<dbReference type="RefSeq" id="XP_014470431.1">
    <property type="nucleotide sequence ID" value="XM_014614945.1"/>
</dbReference>
<keyword evidence="8" id="KW-0862">Zinc</keyword>
<dbReference type="EC" id="3.4.17.24" evidence="11"/>
<comment type="similarity">
    <text evidence="3 12">Belongs to the peptidase M14 family.</text>
</comment>
<evidence type="ECO:0000313" key="16">
    <source>
        <dbReference type="RefSeq" id="XP_014470431.1"/>
    </source>
</evidence>
<name>A0A6P3WWF5_DINQU</name>
<protein>
    <recommendedName>
        <fullName evidence="11">tubulin-glutamate carboxypeptidase</fullName>
        <ecNumber evidence="11">3.4.17.24</ecNumber>
    </recommendedName>
</protein>
<organism evidence="15 16">
    <name type="scientific">Dinoponera quadriceps</name>
    <name type="common">South American ant</name>
    <dbReference type="NCBI Taxonomy" id="609295"/>
    <lineage>
        <taxon>Eukaryota</taxon>
        <taxon>Metazoa</taxon>
        <taxon>Ecdysozoa</taxon>
        <taxon>Arthropoda</taxon>
        <taxon>Hexapoda</taxon>
        <taxon>Insecta</taxon>
        <taxon>Pterygota</taxon>
        <taxon>Neoptera</taxon>
        <taxon>Endopterygota</taxon>
        <taxon>Hymenoptera</taxon>
        <taxon>Apocrita</taxon>
        <taxon>Aculeata</taxon>
        <taxon>Formicoidea</taxon>
        <taxon>Formicidae</taxon>
        <taxon>Ponerinae</taxon>
        <taxon>Ponerini</taxon>
        <taxon>Dinoponera</taxon>
    </lineage>
</organism>